<comment type="domain">
    <text evidence="7">Consists of three domains, a large central CORE domain and two small peripheral domains, NMPbind and LID, which undergo movements during catalysis. The LID domain closes over the site of phosphoryl transfer upon GTP binding. Assembling and dissambling the active center during each catalytic cycle provides an effective means to prevent GTP hydrolysis.</text>
</comment>
<evidence type="ECO:0000313" key="9">
    <source>
        <dbReference type="EMBL" id="CEK68100.1"/>
    </source>
</evidence>
<proteinExistence type="inferred from homology"/>
<feature type="binding site" evidence="7">
    <location>
        <position position="171"/>
    </location>
    <ligand>
        <name>AMP</name>
        <dbReference type="ChEBI" id="CHEBI:456215"/>
    </ligand>
</feature>
<dbReference type="InterPro" id="IPR006259">
    <property type="entry name" value="Adenyl_kin_sub"/>
</dbReference>
<feature type="binding site" evidence="7">
    <location>
        <position position="200"/>
    </location>
    <ligand>
        <name>GTP</name>
        <dbReference type="ChEBI" id="CHEBI:37565"/>
    </ligand>
</feature>
<dbReference type="InterPro" id="IPR007862">
    <property type="entry name" value="Adenylate_kinase_lid-dom"/>
</dbReference>
<evidence type="ECO:0000259" key="8">
    <source>
        <dbReference type="Pfam" id="PF05191"/>
    </source>
</evidence>
<feature type="binding site" evidence="7">
    <location>
        <begin position="63"/>
        <end position="65"/>
    </location>
    <ligand>
        <name>AMP</name>
        <dbReference type="ChEBI" id="CHEBI:456215"/>
    </ligand>
</feature>
<keyword evidence="5 7" id="KW-0496">Mitochondrion</keyword>
<dbReference type="HAMAP" id="MF_03169">
    <property type="entry name" value="Adenylate_kinase_AK3"/>
    <property type="match status" value="1"/>
</dbReference>
<dbReference type="PROSITE" id="PS00113">
    <property type="entry name" value="ADENYLATE_KINASE"/>
    <property type="match status" value="1"/>
</dbReference>
<dbReference type="GO" id="GO:0004017">
    <property type="term" value="F:AMP kinase activity"/>
    <property type="evidence" value="ECO:0007669"/>
    <property type="project" value="InterPro"/>
</dbReference>
<dbReference type="SUPFAM" id="SSF52540">
    <property type="entry name" value="P-loop containing nucleoside triphosphate hydrolases"/>
    <property type="match status" value="1"/>
</dbReference>
<feature type="binding site" evidence="7">
    <location>
        <position position="127"/>
    </location>
    <ligand>
        <name>GTP</name>
        <dbReference type="ChEBI" id="CHEBI:37565"/>
    </ligand>
</feature>
<name>A0A0B6ZK25_9EUPU</name>
<evidence type="ECO:0000256" key="1">
    <source>
        <dbReference type="ARBA" id="ARBA00004305"/>
    </source>
</evidence>
<keyword evidence="4 7" id="KW-0418">Kinase</keyword>
<evidence type="ECO:0000256" key="2">
    <source>
        <dbReference type="ARBA" id="ARBA00022679"/>
    </source>
</evidence>
<dbReference type="InterPro" id="IPR000850">
    <property type="entry name" value="Adenylat/UMP-CMP_kin"/>
</dbReference>
<dbReference type="GO" id="GO:0005759">
    <property type="term" value="C:mitochondrial matrix"/>
    <property type="evidence" value="ECO:0007669"/>
    <property type="project" value="UniProtKB-SubCell"/>
</dbReference>
<accession>A0A0B6ZK25</accession>
<dbReference type="GO" id="GO:0006172">
    <property type="term" value="P:ADP biosynthetic process"/>
    <property type="evidence" value="ECO:0007669"/>
    <property type="project" value="UniProtKB-UniRule"/>
</dbReference>
<gene>
    <name evidence="9" type="primary">ORF65058</name>
</gene>
<dbReference type="FunFam" id="3.40.50.300:FF:000106">
    <property type="entry name" value="Adenylate kinase mitochondrial"/>
    <property type="match status" value="1"/>
</dbReference>
<sequence length="224" mass="25802">MAAKKLLRAIIMGAPGSGKGTISSRIMHDFDVKHLSSGDLLRKQIHDKTANGLTAKRFMESGELVPDNVMLRMVTYELSQLQNTSWLLDGFPRTVEQAHALLRDYPIDVVLNLRVPFEVIIDRIKGRWTHLASGRIYHTEFNPPKVPGLDDVTNEPLVQREDDKEETVRARLEHYRRLTHPVLQYFRNKGMVDEFTGKYSNELWPQVHGSLSKLVKPIKYTHYE</sequence>
<dbReference type="GO" id="GO:0046899">
    <property type="term" value="F:nucleoside triphosphate adenylate kinase activity"/>
    <property type="evidence" value="ECO:0007669"/>
    <property type="project" value="UniProtKB-UniRule"/>
</dbReference>
<dbReference type="InterPro" id="IPR027417">
    <property type="entry name" value="P-loop_NTPase"/>
</dbReference>
<dbReference type="InterPro" id="IPR033690">
    <property type="entry name" value="Adenylat_kinase_CS"/>
</dbReference>
<dbReference type="Pfam" id="PF05191">
    <property type="entry name" value="ADK_lid"/>
    <property type="match status" value="1"/>
</dbReference>
<dbReference type="GO" id="GO:0046039">
    <property type="term" value="P:GTP metabolic process"/>
    <property type="evidence" value="ECO:0007669"/>
    <property type="project" value="UniProtKB-UniRule"/>
</dbReference>
<dbReference type="PANTHER" id="PTHR23359">
    <property type="entry name" value="NUCLEOTIDE KINASE"/>
    <property type="match status" value="1"/>
</dbReference>
<evidence type="ECO:0000256" key="3">
    <source>
        <dbReference type="ARBA" id="ARBA00022741"/>
    </source>
</evidence>
<dbReference type="CDD" id="cd01428">
    <property type="entry name" value="ADK"/>
    <property type="match status" value="1"/>
</dbReference>
<dbReference type="AlphaFoldDB" id="A0A0B6ZK25"/>
<reference evidence="9" key="1">
    <citation type="submission" date="2014-12" db="EMBL/GenBank/DDBJ databases">
        <title>Insight into the proteome of Arion vulgaris.</title>
        <authorList>
            <person name="Aradska J."/>
            <person name="Bulat T."/>
            <person name="Smidak R."/>
            <person name="Sarate P."/>
            <person name="Gangsoo J."/>
            <person name="Sialana F."/>
            <person name="Bilban M."/>
            <person name="Lubec G."/>
        </authorList>
    </citation>
    <scope>NUCLEOTIDE SEQUENCE</scope>
    <source>
        <tissue evidence="9">Skin</tissue>
    </source>
</reference>
<comment type="similarity">
    <text evidence="7">Belongs to the adenylate kinase family. AK3 subfamily.</text>
</comment>
<feature type="binding site" evidence="7">
    <location>
        <begin position="16"/>
        <end position="21"/>
    </location>
    <ligand>
        <name>GTP</name>
        <dbReference type="ChEBI" id="CHEBI:37565"/>
    </ligand>
</feature>
<dbReference type="GO" id="GO:0005524">
    <property type="term" value="F:ATP binding"/>
    <property type="evidence" value="ECO:0007669"/>
    <property type="project" value="InterPro"/>
</dbReference>
<evidence type="ECO:0000256" key="5">
    <source>
        <dbReference type="ARBA" id="ARBA00023128"/>
    </source>
</evidence>
<feature type="binding site" evidence="7">
    <location>
        <begin position="90"/>
        <end position="93"/>
    </location>
    <ligand>
        <name>AMP</name>
        <dbReference type="ChEBI" id="CHEBI:456215"/>
    </ligand>
</feature>
<comment type="subcellular location">
    <subcellularLocation>
        <location evidence="1 7">Mitochondrion matrix</location>
    </subcellularLocation>
</comment>
<keyword evidence="6 7" id="KW-0342">GTP-binding</keyword>
<dbReference type="EMBL" id="HACG01021235">
    <property type="protein sequence ID" value="CEK68100.1"/>
    <property type="molecule type" value="Transcribed_RNA"/>
</dbReference>
<dbReference type="Pfam" id="PF00406">
    <property type="entry name" value="ADK"/>
    <property type="match status" value="1"/>
</dbReference>
<dbReference type="GO" id="GO:0046033">
    <property type="term" value="P:AMP metabolic process"/>
    <property type="evidence" value="ECO:0007669"/>
    <property type="project" value="UniProtKB-UniRule"/>
</dbReference>
<evidence type="ECO:0000256" key="6">
    <source>
        <dbReference type="ARBA" id="ARBA00023134"/>
    </source>
</evidence>
<keyword evidence="2 7" id="KW-0808">Transferase</keyword>
<feature type="region of interest" description="LID" evidence="7">
    <location>
        <begin position="126"/>
        <end position="163"/>
    </location>
</feature>
<feature type="binding site" evidence="7">
    <location>
        <position position="97"/>
    </location>
    <ligand>
        <name>AMP</name>
        <dbReference type="ChEBI" id="CHEBI:456215"/>
    </ligand>
</feature>
<dbReference type="InterPro" id="IPR028586">
    <property type="entry name" value="AK3/Ak4_mitochondrial"/>
</dbReference>
<dbReference type="NCBIfam" id="TIGR01351">
    <property type="entry name" value="adk"/>
    <property type="match status" value="1"/>
</dbReference>
<dbReference type="PRINTS" id="PR00094">
    <property type="entry name" value="ADENYLTKNASE"/>
</dbReference>
<keyword evidence="3 7" id="KW-0547">Nucleotide-binding</keyword>
<protein>
    <recommendedName>
        <fullName evidence="7">GTP:AMP phosphotransferase, mitochondrial</fullName>
        <ecNumber evidence="7">2.7.4.10</ecNumber>
    </recommendedName>
    <alternativeName>
        <fullName evidence="7">Adenylate kinase 3</fullName>
        <shortName evidence="7">AK 3</shortName>
    </alternativeName>
</protein>
<comment type="catalytic activity">
    <reaction evidence="7">
        <text>a ribonucleoside 5'-triphosphate + AMP = a ribonucleoside 5'-diphosphate + ADP</text>
        <dbReference type="Rhea" id="RHEA:13749"/>
        <dbReference type="ChEBI" id="CHEBI:57930"/>
        <dbReference type="ChEBI" id="CHEBI:61557"/>
        <dbReference type="ChEBI" id="CHEBI:456215"/>
        <dbReference type="ChEBI" id="CHEBI:456216"/>
        <dbReference type="EC" id="2.7.4.10"/>
    </reaction>
</comment>
<dbReference type="GO" id="GO:0046041">
    <property type="term" value="P:ITP metabolic process"/>
    <property type="evidence" value="ECO:0007669"/>
    <property type="project" value="UniProtKB-UniRule"/>
</dbReference>
<feature type="binding site" evidence="7">
    <location>
        <position position="37"/>
    </location>
    <ligand>
        <name>AMP</name>
        <dbReference type="ChEBI" id="CHEBI:456215"/>
    </ligand>
</feature>
<comment type="subunit">
    <text evidence="7">Monomer.</text>
</comment>
<evidence type="ECO:0000256" key="4">
    <source>
        <dbReference type="ARBA" id="ARBA00022777"/>
    </source>
</evidence>
<dbReference type="EC" id="2.7.4.10" evidence="7"/>
<feature type="domain" description="Adenylate kinase active site lid" evidence="8">
    <location>
        <begin position="127"/>
        <end position="162"/>
    </location>
</feature>
<dbReference type="HAMAP" id="MF_00235">
    <property type="entry name" value="Adenylate_kinase_Adk"/>
    <property type="match status" value="1"/>
</dbReference>
<feature type="region of interest" description="NMPbind" evidence="7">
    <location>
        <begin position="36"/>
        <end position="65"/>
    </location>
</feature>
<dbReference type="GO" id="GO:0005525">
    <property type="term" value="F:GTP binding"/>
    <property type="evidence" value="ECO:0007669"/>
    <property type="project" value="UniProtKB-KW"/>
</dbReference>
<dbReference type="InterPro" id="IPR036193">
    <property type="entry name" value="ADK_active_lid_dom_sf"/>
</dbReference>
<evidence type="ECO:0000256" key="7">
    <source>
        <dbReference type="HAMAP-Rule" id="MF_03169"/>
    </source>
</evidence>
<organism evidence="9">
    <name type="scientific">Arion vulgaris</name>
    <dbReference type="NCBI Taxonomy" id="1028688"/>
    <lineage>
        <taxon>Eukaryota</taxon>
        <taxon>Metazoa</taxon>
        <taxon>Spiralia</taxon>
        <taxon>Lophotrochozoa</taxon>
        <taxon>Mollusca</taxon>
        <taxon>Gastropoda</taxon>
        <taxon>Heterobranchia</taxon>
        <taxon>Euthyneura</taxon>
        <taxon>Panpulmonata</taxon>
        <taxon>Eupulmonata</taxon>
        <taxon>Stylommatophora</taxon>
        <taxon>Helicina</taxon>
        <taxon>Arionoidea</taxon>
        <taxon>Arionidae</taxon>
        <taxon>Arion</taxon>
    </lineage>
</organism>
<dbReference type="SUPFAM" id="SSF57774">
    <property type="entry name" value="Microbial and mitochondrial ADK, insert 'zinc finger' domain"/>
    <property type="match status" value="1"/>
</dbReference>
<feature type="binding site" evidence="7">
    <location>
        <position position="160"/>
    </location>
    <ligand>
        <name>AMP</name>
        <dbReference type="ChEBI" id="CHEBI:456215"/>
    </ligand>
</feature>
<feature type="binding site" evidence="7">
    <location>
        <begin position="136"/>
        <end position="137"/>
    </location>
    <ligand>
        <name>GTP</name>
        <dbReference type="ChEBI" id="CHEBI:37565"/>
    </ligand>
</feature>
<dbReference type="Gene3D" id="3.40.50.300">
    <property type="entry name" value="P-loop containing nucleotide triphosphate hydrolases"/>
    <property type="match status" value="1"/>
</dbReference>
<feature type="binding site" evidence="7">
    <location>
        <position position="42"/>
    </location>
    <ligand>
        <name>AMP</name>
        <dbReference type="ChEBI" id="CHEBI:456215"/>
    </ligand>
</feature>
<comment type="function">
    <text evidence="7">Involved in maintaining the homeostasis of cellular nucleotides by catalyzing the interconversion of nucleoside phosphates. Has GTP:AMP phosphotransferase and ITP:AMP phosphotransferase activities.</text>
</comment>